<dbReference type="GO" id="GO:0005634">
    <property type="term" value="C:nucleus"/>
    <property type="evidence" value="ECO:0007669"/>
    <property type="project" value="TreeGrafter"/>
</dbReference>
<evidence type="ECO:0000256" key="1">
    <source>
        <dbReference type="SAM" id="MobiDB-lite"/>
    </source>
</evidence>
<dbReference type="Proteomes" id="UP000829999">
    <property type="component" value="Chromosome 9"/>
</dbReference>
<dbReference type="PANTHER" id="PTHR47241:SF1">
    <property type="entry name" value="BED-TYPE DOMAIN-CONTAINING PROTEIN"/>
    <property type="match status" value="1"/>
</dbReference>
<evidence type="ECO:0000313" key="2">
    <source>
        <dbReference type="Proteomes" id="UP000829999"/>
    </source>
</evidence>
<feature type="compositionally biased region" description="Basic and acidic residues" evidence="1">
    <location>
        <begin position="262"/>
        <end position="275"/>
    </location>
</feature>
<evidence type="ECO:0000313" key="3">
    <source>
        <dbReference type="RefSeq" id="XP_035430864.2"/>
    </source>
</evidence>
<dbReference type="InterPro" id="IPR052865">
    <property type="entry name" value="Zinc_finger_BED"/>
</dbReference>
<dbReference type="OrthoDB" id="7699631at2759"/>
<dbReference type="AlphaFoldDB" id="A0A9R0CVR0"/>
<reference evidence="3" key="1">
    <citation type="submission" date="2025-08" db="UniProtKB">
        <authorList>
            <consortium name="RefSeq"/>
        </authorList>
    </citation>
    <scope>IDENTIFICATION</scope>
    <source>
        <tissue evidence="3">Whole larval tissue</tissue>
    </source>
</reference>
<accession>A0A9R0CVR0</accession>
<gene>
    <name evidence="3" type="primary">LOC118263160</name>
</gene>
<sequence>MPDIDKIRQDLIEDIKRRFSNLNNSKTFGNCMFLCPKSKFYFDDPHVAEETKRRMVSLVAAQHSRDAVTTNHINFEAVEPTSSSCQTKSIWQVGRLLEQKNAVNLYCVEHGRVDSLQSNEWVIVKNLTSMLTFFYEATLELSFDNACISIVIPLISLLNRKLQVRCESDNEMMTNMKNSLYESMNIRFSSLKKLPSLMVTTILDPRFKSKYLNSNEVDIAVTELISFLTKSEDSMQSSRSTDNANDSSASTTCVSQTHHIQQKKESLWDVHDDNTSSHTETTESEEDIKHFLKEKIQSYLSEPLLITTHC</sequence>
<proteinExistence type="predicted"/>
<protein>
    <submittedName>
        <fullName evidence="3">Zinc finger BED domain-containing protein 4-like</fullName>
    </submittedName>
</protein>
<name>A0A9R0CVR0_SPOFR</name>
<organism evidence="2 3">
    <name type="scientific">Spodoptera frugiperda</name>
    <name type="common">Fall armyworm</name>
    <dbReference type="NCBI Taxonomy" id="7108"/>
    <lineage>
        <taxon>Eukaryota</taxon>
        <taxon>Metazoa</taxon>
        <taxon>Ecdysozoa</taxon>
        <taxon>Arthropoda</taxon>
        <taxon>Hexapoda</taxon>
        <taxon>Insecta</taxon>
        <taxon>Pterygota</taxon>
        <taxon>Neoptera</taxon>
        <taxon>Endopterygota</taxon>
        <taxon>Lepidoptera</taxon>
        <taxon>Glossata</taxon>
        <taxon>Ditrysia</taxon>
        <taxon>Noctuoidea</taxon>
        <taxon>Noctuidae</taxon>
        <taxon>Amphipyrinae</taxon>
        <taxon>Spodoptera</taxon>
    </lineage>
</organism>
<dbReference type="RefSeq" id="XP_035430864.2">
    <property type="nucleotide sequence ID" value="XM_035574971.2"/>
</dbReference>
<dbReference type="SUPFAM" id="SSF53098">
    <property type="entry name" value="Ribonuclease H-like"/>
    <property type="match status" value="1"/>
</dbReference>
<keyword evidence="2" id="KW-1185">Reference proteome</keyword>
<dbReference type="InterPro" id="IPR012337">
    <property type="entry name" value="RNaseH-like_sf"/>
</dbReference>
<dbReference type="GeneID" id="118263160"/>
<feature type="compositionally biased region" description="Polar residues" evidence="1">
    <location>
        <begin position="235"/>
        <end position="259"/>
    </location>
</feature>
<dbReference type="PANTHER" id="PTHR47241">
    <property type="entry name" value="FINGER PROTEIN, PUTATIVE-RELATED"/>
    <property type="match status" value="1"/>
</dbReference>
<feature type="region of interest" description="Disordered" evidence="1">
    <location>
        <begin position="235"/>
        <end position="286"/>
    </location>
</feature>